<accession>A0AA49GHN9</accession>
<protein>
    <submittedName>
        <fullName evidence="1">Uncharacterized protein</fullName>
    </submittedName>
</protein>
<name>A0AA49GHN9_9BACT</name>
<evidence type="ECO:0000313" key="2">
    <source>
        <dbReference type="Proteomes" id="UP001230496"/>
    </source>
</evidence>
<dbReference type="Proteomes" id="UP001230496">
    <property type="component" value="Chromosome"/>
</dbReference>
<dbReference type="KEGG" id="msaa:QYS49_14230"/>
<organism evidence="1 2">
    <name type="scientific">Marivirga salinarum</name>
    <dbReference type="NCBI Taxonomy" id="3059078"/>
    <lineage>
        <taxon>Bacteria</taxon>
        <taxon>Pseudomonadati</taxon>
        <taxon>Bacteroidota</taxon>
        <taxon>Cytophagia</taxon>
        <taxon>Cytophagales</taxon>
        <taxon>Marivirgaceae</taxon>
        <taxon>Marivirga</taxon>
    </lineage>
</organism>
<reference evidence="1 2" key="1">
    <citation type="submission" date="2023-08" db="EMBL/GenBank/DDBJ databases">
        <title>Comparative genomics and taxonomic characterization of three novel marine species of genus Marivirga.</title>
        <authorList>
            <person name="Muhammad N."/>
            <person name="Kim S.-G."/>
        </authorList>
    </citation>
    <scope>NUCLEOTIDE SEQUENCE [LARGE SCALE GENOMIC DNA]</scope>
    <source>
        <strain evidence="1 2">BDSF4-3</strain>
    </source>
</reference>
<evidence type="ECO:0000313" key="1">
    <source>
        <dbReference type="EMBL" id="WKK78097.2"/>
    </source>
</evidence>
<gene>
    <name evidence="1" type="ORF">QYS49_14230</name>
</gene>
<sequence length="56" mass="6508">MKSDKLNKPKITKYKSFEELKSTSKKSRKLTDEEALEKALELLDFFNSIKNAKSLN</sequence>
<dbReference type="AlphaFoldDB" id="A0AA49GHN9"/>
<proteinExistence type="predicted"/>
<dbReference type="EMBL" id="CP129971">
    <property type="protein sequence ID" value="WKK78097.2"/>
    <property type="molecule type" value="Genomic_DNA"/>
</dbReference>
<keyword evidence="2" id="KW-1185">Reference proteome</keyword>
<dbReference type="RefSeq" id="WP_308348915.1">
    <property type="nucleotide sequence ID" value="NZ_CP129971.1"/>
</dbReference>